<organism evidence="1 2">
    <name type="scientific">Lentibacillus salinarum</name>
    <dbReference type="NCBI Taxonomy" id="446820"/>
    <lineage>
        <taxon>Bacteria</taxon>
        <taxon>Bacillati</taxon>
        <taxon>Bacillota</taxon>
        <taxon>Bacilli</taxon>
        <taxon>Bacillales</taxon>
        <taxon>Bacillaceae</taxon>
        <taxon>Lentibacillus</taxon>
    </lineage>
</organism>
<dbReference type="InterPro" id="IPR001753">
    <property type="entry name" value="Enoyl-CoA_hydra/iso"/>
</dbReference>
<protein>
    <submittedName>
        <fullName evidence="1">Enoyl-CoA hydratase/isomerase family protein</fullName>
    </submittedName>
</protein>
<sequence length="259" mass="29502">MTELVQYRADEHGYGEIMLNRPEKLNAISTEMVTAFSQALQMAKQQPIKFLVITAAGDRMFCAGGDLQDLHGDLATDEAFSVLYPMKEVLYEMASFPVPTVCLLNGNAVGGGCEIATACDFRIARENTRFGFVQTKLGITPGWGGGALLYEKVHPVFAFQWLMEGETYSTDYLHNKGWLQSVVPDDEWHDRESMLTPYLTKSLEQMKLLKQQYMRKISILPLSAQMDDEVRHCARLWETEAHKEAVRQFMSREDRDRET</sequence>
<dbReference type="Proteomes" id="UP001597178">
    <property type="component" value="Unassembled WGS sequence"/>
</dbReference>
<evidence type="ECO:0000313" key="2">
    <source>
        <dbReference type="Proteomes" id="UP001597178"/>
    </source>
</evidence>
<comment type="caution">
    <text evidence="1">The sequence shown here is derived from an EMBL/GenBank/DDBJ whole genome shotgun (WGS) entry which is preliminary data.</text>
</comment>
<dbReference type="Pfam" id="PF00378">
    <property type="entry name" value="ECH_1"/>
    <property type="match status" value="1"/>
</dbReference>
<dbReference type="PANTHER" id="PTHR11941">
    <property type="entry name" value="ENOYL-COA HYDRATASE-RELATED"/>
    <property type="match status" value="1"/>
</dbReference>
<name>A0ABW3ZQX4_9BACI</name>
<proteinExistence type="predicted"/>
<dbReference type="EMBL" id="JBHTNH010000002">
    <property type="protein sequence ID" value="MFD1360238.1"/>
    <property type="molecule type" value="Genomic_DNA"/>
</dbReference>
<dbReference type="PANTHER" id="PTHR11941:SF54">
    <property type="entry name" value="ENOYL-COA HYDRATASE, MITOCHONDRIAL"/>
    <property type="match status" value="1"/>
</dbReference>
<dbReference type="CDD" id="cd06558">
    <property type="entry name" value="crotonase-like"/>
    <property type="match status" value="1"/>
</dbReference>
<dbReference type="SUPFAM" id="SSF52096">
    <property type="entry name" value="ClpP/crotonase"/>
    <property type="match status" value="1"/>
</dbReference>
<dbReference type="Gene3D" id="3.90.226.10">
    <property type="entry name" value="2-enoyl-CoA Hydratase, Chain A, domain 1"/>
    <property type="match status" value="1"/>
</dbReference>
<reference evidence="2" key="1">
    <citation type="journal article" date="2019" name="Int. J. Syst. Evol. Microbiol.">
        <title>The Global Catalogue of Microorganisms (GCM) 10K type strain sequencing project: providing services to taxonomists for standard genome sequencing and annotation.</title>
        <authorList>
            <consortium name="The Broad Institute Genomics Platform"/>
            <consortium name="The Broad Institute Genome Sequencing Center for Infectious Disease"/>
            <person name="Wu L."/>
            <person name="Ma J."/>
        </authorList>
    </citation>
    <scope>NUCLEOTIDE SEQUENCE [LARGE SCALE GENOMIC DNA]</scope>
    <source>
        <strain evidence="2">CCUG 54822</strain>
    </source>
</reference>
<keyword evidence="2" id="KW-1185">Reference proteome</keyword>
<dbReference type="RefSeq" id="WP_382396956.1">
    <property type="nucleotide sequence ID" value="NZ_JBHTNH010000002.1"/>
</dbReference>
<dbReference type="InterPro" id="IPR029045">
    <property type="entry name" value="ClpP/crotonase-like_dom_sf"/>
</dbReference>
<accession>A0ABW3ZQX4</accession>
<gene>
    <name evidence="1" type="ORF">ACFQ4A_00940</name>
</gene>
<evidence type="ECO:0000313" key="1">
    <source>
        <dbReference type="EMBL" id="MFD1360238.1"/>
    </source>
</evidence>